<organism evidence="1 2">
    <name type="scientific">Kribbella kalugense</name>
    <dbReference type="NCBI Taxonomy" id="2512221"/>
    <lineage>
        <taxon>Bacteria</taxon>
        <taxon>Bacillati</taxon>
        <taxon>Actinomycetota</taxon>
        <taxon>Actinomycetes</taxon>
        <taxon>Propionibacteriales</taxon>
        <taxon>Kribbellaceae</taxon>
        <taxon>Kribbella</taxon>
    </lineage>
</organism>
<evidence type="ECO:0008006" key="3">
    <source>
        <dbReference type="Google" id="ProtNLM"/>
    </source>
</evidence>
<dbReference type="Pfam" id="PF15956">
    <property type="entry name" value="DUF4760"/>
    <property type="match status" value="1"/>
</dbReference>
<keyword evidence="2" id="KW-1185">Reference proteome</keyword>
<gene>
    <name evidence="1" type="ORF">EV650_7688</name>
</gene>
<dbReference type="AlphaFoldDB" id="A0A4R7ZAW7"/>
<protein>
    <recommendedName>
        <fullName evidence="3">DUF4760 domain-containing protein</fullName>
    </recommendedName>
</protein>
<dbReference type="InterPro" id="IPR031876">
    <property type="entry name" value="DUF4760"/>
</dbReference>
<evidence type="ECO:0000313" key="1">
    <source>
        <dbReference type="EMBL" id="TDW14105.1"/>
    </source>
</evidence>
<proteinExistence type="predicted"/>
<comment type="caution">
    <text evidence="1">The sequence shown here is derived from an EMBL/GenBank/DDBJ whole genome shotgun (WGS) entry which is preliminary data.</text>
</comment>
<evidence type="ECO:0000313" key="2">
    <source>
        <dbReference type="Proteomes" id="UP000295447"/>
    </source>
</evidence>
<sequence>MELASVIVACVALVVSLLVAVRQLQQDRHSSHAGVLIDVLREHRGKPLSDARRYVYRDLGNQDLSHGMDGLPSAEREAVRDLMCFYDILGVMVAYDAIDADPVIGNLGGTVVDMWSALAPLVASERRLREVSDPERWHWYFEYLAALVETHPPRQATVRLRPAGSLRREVRAK</sequence>
<accession>A0A4R7ZAW7</accession>
<name>A0A4R7ZAW7_9ACTN</name>
<dbReference type="Proteomes" id="UP000295447">
    <property type="component" value="Unassembled WGS sequence"/>
</dbReference>
<dbReference type="EMBL" id="SODF01000004">
    <property type="protein sequence ID" value="TDW14105.1"/>
    <property type="molecule type" value="Genomic_DNA"/>
</dbReference>
<reference evidence="1 2" key="1">
    <citation type="submission" date="2019-03" db="EMBL/GenBank/DDBJ databases">
        <title>Genomic Encyclopedia of Type Strains, Phase III (KMG-III): the genomes of soil and plant-associated and newly described type strains.</title>
        <authorList>
            <person name="Whitman W."/>
        </authorList>
    </citation>
    <scope>NUCLEOTIDE SEQUENCE [LARGE SCALE GENOMIC DNA]</scope>
    <source>
        <strain evidence="1 2">VKM Ac-2570</strain>
    </source>
</reference>